<dbReference type="KEGG" id="aten:116286398"/>
<dbReference type="GO" id="GO:0030514">
    <property type="term" value="P:negative regulation of BMP signaling pathway"/>
    <property type="evidence" value="ECO:0007669"/>
    <property type="project" value="TreeGrafter"/>
</dbReference>
<dbReference type="Gene3D" id="6.20.200.20">
    <property type="match status" value="2"/>
</dbReference>
<dbReference type="OrthoDB" id="8173378at2759"/>
<dbReference type="SMART" id="SM00214">
    <property type="entry name" value="VWC"/>
    <property type="match status" value="4"/>
</dbReference>
<organism evidence="3 4">
    <name type="scientific">Actinia tenebrosa</name>
    <name type="common">Australian red waratah sea anemone</name>
    <dbReference type="NCBI Taxonomy" id="6105"/>
    <lineage>
        <taxon>Eukaryota</taxon>
        <taxon>Metazoa</taxon>
        <taxon>Cnidaria</taxon>
        <taxon>Anthozoa</taxon>
        <taxon>Hexacorallia</taxon>
        <taxon>Actiniaria</taxon>
        <taxon>Actiniidae</taxon>
        <taxon>Actinia</taxon>
    </lineage>
</organism>
<dbReference type="PROSITE" id="PS50184">
    <property type="entry name" value="VWFC_2"/>
    <property type="match status" value="3"/>
</dbReference>
<dbReference type="RefSeq" id="XP_031548776.1">
    <property type="nucleotide sequence ID" value="XM_031692916.1"/>
</dbReference>
<dbReference type="InterPro" id="IPR001007">
    <property type="entry name" value="VWF_dom"/>
</dbReference>
<dbReference type="SUPFAM" id="SSF57603">
    <property type="entry name" value="FnI-like domain"/>
    <property type="match status" value="4"/>
</dbReference>
<name>A0A6P8H067_ACTTE</name>
<dbReference type="GeneID" id="116286398"/>
<evidence type="ECO:0000313" key="3">
    <source>
        <dbReference type="Proteomes" id="UP000515163"/>
    </source>
</evidence>
<dbReference type="GO" id="GO:0005615">
    <property type="term" value="C:extracellular space"/>
    <property type="evidence" value="ECO:0007669"/>
    <property type="project" value="TreeGrafter"/>
</dbReference>
<feature type="domain" description="VWFC" evidence="2">
    <location>
        <begin position="39"/>
        <end position="105"/>
    </location>
</feature>
<dbReference type="PANTHER" id="PTHR46303:SF1">
    <property type="entry name" value="VWFC DOMAIN-CONTAINING PROTEIN"/>
    <property type="match status" value="1"/>
</dbReference>
<dbReference type="Gene3D" id="2.10.70.10">
    <property type="entry name" value="Complement Module, domain 1"/>
    <property type="match status" value="2"/>
</dbReference>
<dbReference type="InParanoid" id="A0A6P8H067"/>
<feature type="signal peptide" evidence="1">
    <location>
        <begin position="1"/>
        <end position="19"/>
    </location>
</feature>
<evidence type="ECO:0000256" key="1">
    <source>
        <dbReference type="SAM" id="SignalP"/>
    </source>
</evidence>
<dbReference type="AlphaFoldDB" id="A0A6P8H067"/>
<feature type="domain" description="VWFC" evidence="2">
    <location>
        <begin position="118"/>
        <end position="183"/>
    </location>
</feature>
<gene>
    <name evidence="4" type="primary">LOC116286398</name>
</gene>
<dbReference type="InterPro" id="IPR045717">
    <property type="entry name" value="CHRDL1/2"/>
</dbReference>
<dbReference type="GO" id="GO:0036122">
    <property type="term" value="F:BMP binding"/>
    <property type="evidence" value="ECO:0007669"/>
    <property type="project" value="TreeGrafter"/>
</dbReference>
<proteinExistence type="predicted"/>
<evidence type="ECO:0000313" key="4">
    <source>
        <dbReference type="RefSeq" id="XP_031548776.1"/>
    </source>
</evidence>
<dbReference type="PANTHER" id="PTHR46303">
    <property type="entry name" value="VWFC DOMAIN-CONTAINING PROTEIN"/>
    <property type="match status" value="1"/>
</dbReference>
<protein>
    <submittedName>
        <fullName evidence="4">Chordin-like protein 1</fullName>
    </submittedName>
</protein>
<dbReference type="FunCoup" id="A0A6P8H067">
    <property type="interactions" value="112"/>
</dbReference>
<reference evidence="4" key="1">
    <citation type="submission" date="2025-08" db="UniProtKB">
        <authorList>
            <consortium name="RefSeq"/>
        </authorList>
    </citation>
    <scope>IDENTIFICATION</scope>
    <source>
        <tissue evidence="4">Tentacle</tissue>
    </source>
</reference>
<evidence type="ECO:0000259" key="2">
    <source>
        <dbReference type="PROSITE" id="PS50184"/>
    </source>
</evidence>
<keyword evidence="1" id="KW-0732">Signal</keyword>
<dbReference type="PROSITE" id="PS01208">
    <property type="entry name" value="VWFC_1"/>
    <property type="match status" value="1"/>
</dbReference>
<keyword evidence="3" id="KW-1185">Reference proteome</keyword>
<feature type="chain" id="PRO_5027774468" evidence="1">
    <location>
        <begin position="20"/>
        <end position="502"/>
    </location>
</feature>
<feature type="domain" description="VWFC" evidence="2">
    <location>
        <begin position="286"/>
        <end position="341"/>
    </location>
</feature>
<sequence>MRVNACLVVLVLAFQMSRGIISPGKRVRKANSSSPALHCTFNTVKYNISQTWYPLLLPYGYFSCIKCVCEMSSEGAKVVCKRKECKKLTCANPHIKDGECCKKCPGSSQSQYSQQSASSCSYMGRTYTHGKVWEVPTDNSEPNQCTDCSCSDGFVSCAIRTCPKQTCSSQPVASPNSCCKVCPSQPKSKTPYKPGCWSLGRHYQEGEKWHPLLDAYKTKCIICVCKNSSIRCRKIPCDGPDCIPRCCENCHAGSKVSTKVPPMKTNPVTPQKPAVPYPDCNLMGVHKHNTSWTPIVADSVSNCIKCECLFSKVRCSRISCPSSYPCANPVVRFGECCKFCEGLPNRYNKLQTKLRHCGSAKSWNVYEYVPKTRAPSIQSTKATQQDPQEIRGHFVLESVQKQKIEIHTLRANRTHKTVRVKAMYRTAFKKNMSPWMTLKPIGVIRDGRRRTIEEKEKRPCRVGVDCRKDVKALMRMVRIRSRRCRAVMTIPPISLLWLSESL</sequence>
<accession>A0A6P8H067</accession>
<dbReference type="GO" id="GO:0030154">
    <property type="term" value="P:cell differentiation"/>
    <property type="evidence" value="ECO:0007669"/>
    <property type="project" value="TreeGrafter"/>
</dbReference>
<dbReference type="Pfam" id="PF00093">
    <property type="entry name" value="VWC"/>
    <property type="match status" value="3"/>
</dbReference>
<dbReference type="Proteomes" id="UP000515163">
    <property type="component" value="Unplaced"/>
</dbReference>